<feature type="domain" description="Polymerase nucleotidyl transferase" evidence="10">
    <location>
        <begin position="15"/>
        <end position="79"/>
    </location>
</feature>
<proteinExistence type="inferred from homology"/>
<dbReference type="Pfam" id="PF01909">
    <property type="entry name" value="NTP_transf_2"/>
    <property type="match status" value="1"/>
</dbReference>
<evidence type="ECO:0000256" key="2">
    <source>
        <dbReference type="ARBA" id="ARBA00022649"/>
    </source>
</evidence>
<comment type="cofactor">
    <cofactor evidence="1">
        <name>Mg(2+)</name>
        <dbReference type="ChEBI" id="CHEBI:18420"/>
    </cofactor>
</comment>
<keyword evidence="7" id="KW-0067">ATP-binding</keyword>
<reference evidence="11 12" key="1">
    <citation type="submission" date="2020-01" db="EMBL/GenBank/DDBJ databases">
        <title>Anaeroalcalibacter tamaniensis gen. nov., sp. nov., moderately halophilic strictly anaerobic fermenter bacterium from mud volcano of Taman peninsula.</title>
        <authorList>
            <person name="Frolova A."/>
            <person name="Merkel A.Y."/>
            <person name="Slobodkin A.I."/>
        </authorList>
    </citation>
    <scope>NUCLEOTIDE SEQUENCE [LARGE SCALE GENOMIC DNA]</scope>
    <source>
        <strain evidence="11 12">F-3ap</strain>
    </source>
</reference>
<protein>
    <submittedName>
        <fullName evidence="11">Nucleotidyltransferase</fullName>
    </submittedName>
</protein>
<evidence type="ECO:0000256" key="1">
    <source>
        <dbReference type="ARBA" id="ARBA00001946"/>
    </source>
</evidence>
<evidence type="ECO:0000256" key="3">
    <source>
        <dbReference type="ARBA" id="ARBA00022679"/>
    </source>
</evidence>
<dbReference type="CDD" id="cd05403">
    <property type="entry name" value="NT_KNTase_like"/>
    <property type="match status" value="1"/>
</dbReference>
<accession>A0A7X5KNW4</accession>
<gene>
    <name evidence="11" type="ORF">GXN74_10840</name>
</gene>
<dbReference type="GO" id="GO:0016779">
    <property type="term" value="F:nucleotidyltransferase activity"/>
    <property type="evidence" value="ECO:0007669"/>
    <property type="project" value="UniProtKB-KW"/>
</dbReference>
<keyword evidence="3 11" id="KW-0808">Transferase</keyword>
<evidence type="ECO:0000256" key="7">
    <source>
        <dbReference type="ARBA" id="ARBA00022840"/>
    </source>
</evidence>
<keyword evidence="12" id="KW-1185">Reference proteome</keyword>
<comment type="caution">
    <text evidence="11">The sequence shown here is derived from an EMBL/GenBank/DDBJ whole genome shotgun (WGS) entry which is preliminary data.</text>
</comment>
<dbReference type="PANTHER" id="PTHR33571">
    <property type="entry name" value="SSL8005 PROTEIN"/>
    <property type="match status" value="1"/>
</dbReference>
<dbReference type="AlphaFoldDB" id="A0A7X5KNW4"/>
<keyword evidence="8" id="KW-0460">Magnesium</keyword>
<keyword evidence="6" id="KW-0547">Nucleotide-binding</keyword>
<name>A0A7X5KNW4_9FIRM</name>
<evidence type="ECO:0000256" key="6">
    <source>
        <dbReference type="ARBA" id="ARBA00022741"/>
    </source>
</evidence>
<sequence>MTIADIKNAVVQVAPSYPVLSIDLFGSFANGKNAEGSDVDLLVCFDEKVASLFDVSGLKFDIQAKLNTRVDIVAGPLMENSYLTIDKKVRIYEA</sequence>
<keyword evidence="4" id="KW-0548">Nucleotidyltransferase</keyword>
<organism evidence="11 12">
    <name type="scientific">Anaerotalea alkaliphila</name>
    <dbReference type="NCBI Taxonomy" id="2662126"/>
    <lineage>
        <taxon>Bacteria</taxon>
        <taxon>Bacillati</taxon>
        <taxon>Bacillota</taxon>
        <taxon>Clostridia</taxon>
        <taxon>Eubacteriales</taxon>
        <taxon>Anaerotalea</taxon>
    </lineage>
</organism>
<dbReference type="Proteomes" id="UP000461585">
    <property type="component" value="Unassembled WGS sequence"/>
</dbReference>
<evidence type="ECO:0000313" key="12">
    <source>
        <dbReference type="Proteomes" id="UP000461585"/>
    </source>
</evidence>
<evidence type="ECO:0000313" key="11">
    <source>
        <dbReference type="EMBL" id="NDL68238.1"/>
    </source>
</evidence>
<evidence type="ECO:0000259" key="10">
    <source>
        <dbReference type="Pfam" id="PF01909"/>
    </source>
</evidence>
<dbReference type="GO" id="GO:0005524">
    <property type="term" value="F:ATP binding"/>
    <property type="evidence" value="ECO:0007669"/>
    <property type="project" value="UniProtKB-KW"/>
</dbReference>
<evidence type="ECO:0000256" key="9">
    <source>
        <dbReference type="ARBA" id="ARBA00038276"/>
    </source>
</evidence>
<dbReference type="InterPro" id="IPR002934">
    <property type="entry name" value="Polymerase_NTP_transf_dom"/>
</dbReference>
<evidence type="ECO:0000256" key="5">
    <source>
        <dbReference type="ARBA" id="ARBA00022723"/>
    </source>
</evidence>
<dbReference type="PANTHER" id="PTHR33571:SF12">
    <property type="entry name" value="BSL3053 PROTEIN"/>
    <property type="match status" value="1"/>
</dbReference>
<dbReference type="GO" id="GO:0046872">
    <property type="term" value="F:metal ion binding"/>
    <property type="evidence" value="ECO:0007669"/>
    <property type="project" value="UniProtKB-KW"/>
</dbReference>
<keyword evidence="2" id="KW-1277">Toxin-antitoxin system</keyword>
<evidence type="ECO:0000256" key="8">
    <source>
        <dbReference type="ARBA" id="ARBA00022842"/>
    </source>
</evidence>
<comment type="similarity">
    <text evidence="9">Belongs to the MntA antitoxin family.</text>
</comment>
<evidence type="ECO:0000256" key="4">
    <source>
        <dbReference type="ARBA" id="ARBA00022695"/>
    </source>
</evidence>
<keyword evidence="5" id="KW-0479">Metal-binding</keyword>
<dbReference type="RefSeq" id="WP_162370961.1">
    <property type="nucleotide sequence ID" value="NZ_JAAEEH010000031.1"/>
</dbReference>
<dbReference type="InterPro" id="IPR043519">
    <property type="entry name" value="NT_sf"/>
</dbReference>
<dbReference type="SUPFAM" id="SSF81301">
    <property type="entry name" value="Nucleotidyltransferase"/>
    <property type="match status" value="1"/>
</dbReference>
<dbReference type="Gene3D" id="3.30.460.10">
    <property type="entry name" value="Beta Polymerase, domain 2"/>
    <property type="match status" value="1"/>
</dbReference>
<dbReference type="InterPro" id="IPR052038">
    <property type="entry name" value="Type-VII_TA_antitoxin"/>
</dbReference>
<dbReference type="EMBL" id="JAAEEH010000031">
    <property type="protein sequence ID" value="NDL68238.1"/>
    <property type="molecule type" value="Genomic_DNA"/>
</dbReference>